<dbReference type="Proteomes" id="UP001302222">
    <property type="component" value="Unassembled WGS sequence"/>
</dbReference>
<evidence type="ECO:0000313" key="2">
    <source>
        <dbReference type="Proteomes" id="UP001302222"/>
    </source>
</evidence>
<organism evidence="1 2">
    <name type="scientific">Arcicella lustrica</name>
    <dbReference type="NCBI Taxonomy" id="2984196"/>
    <lineage>
        <taxon>Bacteria</taxon>
        <taxon>Pseudomonadati</taxon>
        <taxon>Bacteroidota</taxon>
        <taxon>Cytophagia</taxon>
        <taxon>Cytophagales</taxon>
        <taxon>Flectobacillaceae</taxon>
        <taxon>Arcicella</taxon>
    </lineage>
</organism>
<protein>
    <submittedName>
        <fullName evidence="1">Uncharacterized protein</fullName>
    </submittedName>
</protein>
<proteinExistence type="predicted"/>
<reference evidence="1 2" key="1">
    <citation type="submission" date="2023-12" db="EMBL/GenBank/DDBJ databases">
        <title>Novel species of the genus Arcicella isolated from rivers.</title>
        <authorList>
            <person name="Lu H."/>
        </authorList>
    </citation>
    <scope>NUCLEOTIDE SEQUENCE [LARGE SCALE GENOMIC DNA]</scope>
    <source>
        <strain evidence="1 2">DC25W</strain>
    </source>
</reference>
<keyword evidence="2" id="KW-1185">Reference proteome</keyword>
<evidence type="ECO:0000313" key="1">
    <source>
        <dbReference type="EMBL" id="MEA5428028.1"/>
    </source>
</evidence>
<comment type="caution">
    <text evidence="1">The sequence shown here is derived from an EMBL/GenBank/DDBJ whole genome shotgun (WGS) entry which is preliminary data.</text>
</comment>
<accession>A0ABU5SL48</accession>
<name>A0ABU5SL48_9BACT</name>
<gene>
    <name evidence="1" type="ORF">VB798_15650</name>
</gene>
<dbReference type="EMBL" id="JAYGIM010000012">
    <property type="protein sequence ID" value="MEA5428028.1"/>
    <property type="molecule type" value="Genomic_DNA"/>
</dbReference>
<dbReference type="RefSeq" id="WP_323259976.1">
    <property type="nucleotide sequence ID" value="NZ_JAYGIM010000012.1"/>
</dbReference>
<sequence>MLGINVSPKETIHLLALHYQTRGMQKHLLITADSTVVTINAERHSFKTKAIQWKKILKTMEQVKLNSISRLKRPSTKSFYDGAMAAQMEVITSKKTYVSIDFDHTQAPLMLSKTIAMMKASLKDASPKVEF</sequence>